<feature type="non-terminal residue" evidence="1">
    <location>
        <position position="1"/>
    </location>
</feature>
<sequence>FDNVGVILKKIKSQEEKTHIKDIEFILEYFIDKNKKVLSSATIPSEIFNTIDYWVNNLFDGNFTMYLQFTDKTLDFYKKLDMLDDLNDKRKVFARKFMKFYDDKISDNQWNEKNMQSMATKHHFLNEKLKIIQTYCPERADLKNEVKIEIERIGKTIPDCREGCAKISGLIKVDFKPFMEEFKDVTLEAFIKKTVIYDYFIPLKSPPPDSADFHLMQFIPTMYYDKDSTKRVQQPERWYYYNFAWDFKLRLFQIIIERFDKNKLFDIIFSVFYCSEVINAITKDFLYGALKYFFDGNYYASMISCVFQVEIVLRDICIKNNIETISIEEAKTRQKSIGSYITKLRENKLVNERLLLFIEWFLLNENDQISKNVRHQIAHGMNSKEQFDNIFSKENAISLILIFLGLSKY</sequence>
<evidence type="ECO:0008006" key="2">
    <source>
        <dbReference type="Google" id="ProtNLM"/>
    </source>
</evidence>
<gene>
    <name evidence="1" type="ORF">LCGC14_2261500</name>
</gene>
<reference evidence="1" key="1">
    <citation type="journal article" date="2015" name="Nature">
        <title>Complex archaea that bridge the gap between prokaryotes and eukaryotes.</title>
        <authorList>
            <person name="Spang A."/>
            <person name="Saw J.H."/>
            <person name="Jorgensen S.L."/>
            <person name="Zaremba-Niedzwiedzka K."/>
            <person name="Martijn J."/>
            <person name="Lind A.E."/>
            <person name="van Eijk R."/>
            <person name="Schleper C."/>
            <person name="Guy L."/>
            <person name="Ettema T.J."/>
        </authorList>
    </citation>
    <scope>NUCLEOTIDE SEQUENCE</scope>
</reference>
<name>A0A0F9FBX7_9ZZZZ</name>
<comment type="caution">
    <text evidence="1">The sequence shown here is derived from an EMBL/GenBank/DDBJ whole genome shotgun (WGS) entry which is preliminary data.</text>
</comment>
<dbReference type="EMBL" id="LAZR01031061">
    <property type="protein sequence ID" value="KKL54830.1"/>
    <property type="molecule type" value="Genomic_DNA"/>
</dbReference>
<accession>A0A0F9FBX7</accession>
<organism evidence="1">
    <name type="scientific">marine sediment metagenome</name>
    <dbReference type="NCBI Taxonomy" id="412755"/>
    <lineage>
        <taxon>unclassified sequences</taxon>
        <taxon>metagenomes</taxon>
        <taxon>ecological metagenomes</taxon>
    </lineage>
</organism>
<dbReference type="AlphaFoldDB" id="A0A0F9FBX7"/>
<evidence type="ECO:0000313" key="1">
    <source>
        <dbReference type="EMBL" id="KKL54830.1"/>
    </source>
</evidence>
<proteinExistence type="predicted"/>
<protein>
    <recommendedName>
        <fullName evidence="2">DUF4209 domain-containing protein</fullName>
    </recommendedName>
</protein>